<evidence type="ECO:0000256" key="2">
    <source>
        <dbReference type="ARBA" id="ARBA00004496"/>
    </source>
</evidence>
<keyword evidence="15" id="KW-0699">rRNA-binding</keyword>
<dbReference type="GO" id="GO:0006397">
    <property type="term" value="P:mRNA processing"/>
    <property type="evidence" value="ECO:0007669"/>
    <property type="project" value="UniProtKB-UniRule"/>
</dbReference>
<feature type="domain" description="RNase III" evidence="17">
    <location>
        <begin position="8"/>
        <end position="137"/>
    </location>
</feature>
<dbReference type="SMART" id="SM00535">
    <property type="entry name" value="RIBOc"/>
    <property type="match status" value="1"/>
</dbReference>
<dbReference type="Pfam" id="PF00035">
    <property type="entry name" value="dsrm"/>
    <property type="match status" value="1"/>
</dbReference>
<evidence type="ECO:0000256" key="10">
    <source>
        <dbReference type="ARBA" id="ARBA00022723"/>
    </source>
</evidence>
<dbReference type="GO" id="GO:0006364">
    <property type="term" value="P:rRNA processing"/>
    <property type="evidence" value="ECO:0007669"/>
    <property type="project" value="UniProtKB-UniRule"/>
</dbReference>
<dbReference type="Gene3D" id="1.10.1520.10">
    <property type="entry name" value="Ribonuclease III domain"/>
    <property type="match status" value="1"/>
</dbReference>
<dbReference type="GO" id="GO:0004525">
    <property type="term" value="F:ribonuclease III activity"/>
    <property type="evidence" value="ECO:0007669"/>
    <property type="project" value="UniProtKB-UniRule"/>
</dbReference>
<evidence type="ECO:0000256" key="15">
    <source>
        <dbReference type="HAMAP-Rule" id="MF_00104"/>
    </source>
</evidence>
<dbReference type="GO" id="GO:0019843">
    <property type="term" value="F:rRNA binding"/>
    <property type="evidence" value="ECO:0007669"/>
    <property type="project" value="UniProtKB-KW"/>
</dbReference>
<keyword evidence="6 15" id="KW-0698">rRNA processing</keyword>
<reference evidence="18" key="1">
    <citation type="journal article" date="2020" name="mSystems">
        <title>Genome- and Community-Level Interaction Insights into Carbon Utilization and Element Cycling Functions of Hydrothermarchaeota in Hydrothermal Sediment.</title>
        <authorList>
            <person name="Zhou Z."/>
            <person name="Liu Y."/>
            <person name="Xu W."/>
            <person name="Pan J."/>
            <person name="Luo Z.H."/>
            <person name="Li M."/>
        </authorList>
    </citation>
    <scope>NUCLEOTIDE SEQUENCE [LARGE SCALE GENOMIC DNA]</scope>
    <source>
        <strain evidence="18">SpSt-456</strain>
    </source>
</reference>
<feature type="binding site" evidence="15">
    <location>
        <position position="123"/>
    </location>
    <ligand>
        <name>Mg(2+)</name>
        <dbReference type="ChEBI" id="CHEBI:18420"/>
    </ligand>
</feature>
<evidence type="ECO:0000256" key="13">
    <source>
        <dbReference type="ARBA" id="ARBA00022842"/>
    </source>
</evidence>
<evidence type="ECO:0000256" key="11">
    <source>
        <dbReference type="ARBA" id="ARBA00022759"/>
    </source>
</evidence>
<evidence type="ECO:0000259" key="16">
    <source>
        <dbReference type="PROSITE" id="PS50137"/>
    </source>
</evidence>
<dbReference type="GO" id="GO:0003725">
    <property type="term" value="F:double-stranded RNA binding"/>
    <property type="evidence" value="ECO:0007669"/>
    <property type="project" value="TreeGrafter"/>
</dbReference>
<evidence type="ECO:0000256" key="6">
    <source>
        <dbReference type="ARBA" id="ARBA00022552"/>
    </source>
</evidence>
<evidence type="ECO:0000256" key="12">
    <source>
        <dbReference type="ARBA" id="ARBA00022801"/>
    </source>
</evidence>
<keyword evidence="13 15" id="KW-0460">Magnesium</keyword>
<dbReference type="EMBL" id="DSTK01000013">
    <property type="protein sequence ID" value="HFK96606.1"/>
    <property type="molecule type" value="Genomic_DNA"/>
</dbReference>
<evidence type="ECO:0000256" key="7">
    <source>
        <dbReference type="ARBA" id="ARBA00022664"/>
    </source>
</evidence>
<keyword evidence="14 15" id="KW-0694">RNA-binding</keyword>
<dbReference type="InterPro" id="IPR036389">
    <property type="entry name" value="RNase_III_sf"/>
</dbReference>
<dbReference type="InterPro" id="IPR014720">
    <property type="entry name" value="dsRBD_dom"/>
</dbReference>
<evidence type="ECO:0000256" key="9">
    <source>
        <dbReference type="ARBA" id="ARBA00022722"/>
    </source>
</evidence>
<dbReference type="Gene3D" id="3.30.160.20">
    <property type="match status" value="1"/>
</dbReference>
<evidence type="ECO:0000256" key="1">
    <source>
        <dbReference type="ARBA" id="ARBA00000109"/>
    </source>
</evidence>
<dbReference type="CDD" id="cd00593">
    <property type="entry name" value="RIBOc"/>
    <property type="match status" value="1"/>
</dbReference>
<dbReference type="PROSITE" id="PS00517">
    <property type="entry name" value="RNASE_3_1"/>
    <property type="match status" value="1"/>
</dbReference>
<evidence type="ECO:0000256" key="5">
    <source>
        <dbReference type="ARBA" id="ARBA00022490"/>
    </source>
</evidence>
<keyword evidence="7 15" id="KW-0507">mRNA processing</keyword>
<dbReference type="GO" id="GO:0042802">
    <property type="term" value="F:identical protein binding"/>
    <property type="evidence" value="ECO:0007669"/>
    <property type="project" value="UniProtKB-ARBA"/>
</dbReference>
<dbReference type="PANTHER" id="PTHR11207:SF0">
    <property type="entry name" value="RIBONUCLEASE 3"/>
    <property type="match status" value="1"/>
</dbReference>
<dbReference type="PROSITE" id="PS50142">
    <property type="entry name" value="RNASE_3_2"/>
    <property type="match status" value="1"/>
</dbReference>
<dbReference type="EC" id="3.1.26.3" evidence="15"/>
<keyword evidence="9 15" id="KW-0540">Nuclease</keyword>
<comment type="subcellular location">
    <subcellularLocation>
        <location evidence="2 15">Cytoplasm</location>
    </subcellularLocation>
</comment>
<dbReference type="FunFam" id="3.30.160.20:FF:000003">
    <property type="entry name" value="Ribonuclease 3"/>
    <property type="match status" value="1"/>
</dbReference>
<comment type="subunit">
    <text evidence="4 15">Homodimer.</text>
</comment>
<dbReference type="Pfam" id="PF14622">
    <property type="entry name" value="Ribonucleas_3_3"/>
    <property type="match status" value="1"/>
</dbReference>
<comment type="cofactor">
    <cofactor evidence="15">
        <name>Mg(2+)</name>
        <dbReference type="ChEBI" id="CHEBI:18420"/>
    </cofactor>
</comment>
<comment type="caution">
    <text evidence="18">The sequence shown here is derived from an EMBL/GenBank/DDBJ whole genome shotgun (WGS) entry which is preliminary data.</text>
</comment>
<dbReference type="GO" id="GO:0008033">
    <property type="term" value="P:tRNA processing"/>
    <property type="evidence" value="ECO:0007669"/>
    <property type="project" value="UniProtKB-KW"/>
</dbReference>
<comment type="similarity">
    <text evidence="3">Belongs to the ribonuclease III family.</text>
</comment>
<dbReference type="HAMAP" id="MF_00104">
    <property type="entry name" value="RNase_III"/>
    <property type="match status" value="1"/>
</dbReference>
<dbReference type="AlphaFoldDB" id="A0A832ECW0"/>
<evidence type="ECO:0000256" key="14">
    <source>
        <dbReference type="ARBA" id="ARBA00022884"/>
    </source>
</evidence>
<dbReference type="FunFam" id="1.10.1520.10:FF:000001">
    <property type="entry name" value="Ribonuclease 3"/>
    <property type="match status" value="1"/>
</dbReference>
<dbReference type="CDD" id="cd10845">
    <property type="entry name" value="DSRM_RNAse_III_family"/>
    <property type="match status" value="1"/>
</dbReference>
<evidence type="ECO:0000313" key="18">
    <source>
        <dbReference type="EMBL" id="HFK96606.1"/>
    </source>
</evidence>
<dbReference type="SUPFAM" id="SSF54768">
    <property type="entry name" value="dsRNA-binding domain-like"/>
    <property type="match status" value="1"/>
</dbReference>
<keyword evidence="8 15" id="KW-0819">tRNA processing</keyword>
<keyword evidence="10 15" id="KW-0479">Metal-binding</keyword>
<feature type="active site" evidence="15">
    <location>
        <position position="54"/>
    </location>
</feature>
<proteinExistence type="inferred from homology"/>
<feature type="binding site" evidence="15">
    <location>
        <position position="126"/>
    </location>
    <ligand>
        <name>Mg(2+)</name>
        <dbReference type="ChEBI" id="CHEBI:18420"/>
    </ligand>
</feature>
<comment type="catalytic activity">
    <reaction evidence="1 15">
        <text>Endonucleolytic cleavage to 5'-phosphomonoester.</text>
        <dbReference type="EC" id="3.1.26.3"/>
    </reaction>
</comment>
<keyword evidence="11 15" id="KW-0255">Endonuclease</keyword>
<dbReference type="GO" id="GO:0005737">
    <property type="term" value="C:cytoplasm"/>
    <property type="evidence" value="ECO:0007669"/>
    <property type="project" value="UniProtKB-SubCell"/>
</dbReference>
<feature type="active site" evidence="15">
    <location>
        <position position="126"/>
    </location>
</feature>
<dbReference type="InterPro" id="IPR011907">
    <property type="entry name" value="RNase_III"/>
</dbReference>
<dbReference type="GO" id="GO:0010468">
    <property type="term" value="P:regulation of gene expression"/>
    <property type="evidence" value="ECO:0007669"/>
    <property type="project" value="TreeGrafter"/>
</dbReference>
<dbReference type="PROSITE" id="PS50137">
    <property type="entry name" value="DS_RBD"/>
    <property type="match status" value="1"/>
</dbReference>
<dbReference type="SMART" id="SM00358">
    <property type="entry name" value="DSRM"/>
    <property type="match status" value="1"/>
</dbReference>
<keyword evidence="12 15" id="KW-0378">Hydrolase</keyword>
<name>A0A832ECW0_9BACT</name>
<dbReference type="InterPro" id="IPR000999">
    <property type="entry name" value="RNase_III_dom"/>
</dbReference>
<protein>
    <recommendedName>
        <fullName evidence="15">Ribonuclease 3</fullName>
        <ecNumber evidence="15">3.1.26.3</ecNumber>
    </recommendedName>
    <alternativeName>
        <fullName evidence="15">Ribonuclease III</fullName>
        <shortName evidence="15">RNase III</shortName>
    </alternativeName>
</protein>
<organism evidence="18">
    <name type="scientific">Desulfacinum infernum</name>
    <dbReference type="NCBI Taxonomy" id="35837"/>
    <lineage>
        <taxon>Bacteria</taxon>
        <taxon>Pseudomonadati</taxon>
        <taxon>Thermodesulfobacteriota</taxon>
        <taxon>Syntrophobacteria</taxon>
        <taxon>Syntrophobacterales</taxon>
        <taxon>Syntrophobacteraceae</taxon>
        <taxon>Desulfacinum</taxon>
    </lineage>
</organism>
<dbReference type="GO" id="GO:0046872">
    <property type="term" value="F:metal ion binding"/>
    <property type="evidence" value="ECO:0007669"/>
    <property type="project" value="UniProtKB-KW"/>
</dbReference>
<dbReference type="PANTHER" id="PTHR11207">
    <property type="entry name" value="RIBONUCLEASE III"/>
    <property type="match status" value="1"/>
</dbReference>
<evidence type="ECO:0000256" key="4">
    <source>
        <dbReference type="ARBA" id="ARBA00011738"/>
    </source>
</evidence>
<dbReference type="NCBIfam" id="TIGR02191">
    <property type="entry name" value="RNaseIII"/>
    <property type="match status" value="1"/>
</dbReference>
<evidence type="ECO:0000256" key="8">
    <source>
        <dbReference type="ARBA" id="ARBA00022694"/>
    </source>
</evidence>
<feature type="domain" description="DRBM" evidence="16">
    <location>
        <begin position="169"/>
        <end position="238"/>
    </location>
</feature>
<feature type="binding site" evidence="15">
    <location>
        <position position="50"/>
    </location>
    <ligand>
        <name>Mg(2+)</name>
        <dbReference type="ChEBI" id="CHEBI:18420"/>
    </ligand>
</feature>
<sequence>MFVNARSIQSLQNVLAYRFQNPHLLRQALVHRSYAHENPEEQRGDNERLEFLGDAVLGLTISHMLLERFPDADEGTLSRMRASLVNEEQLARIAGELGLGDLLLLGKGEELSGGRSKPSILADAVEALLGAVYLDGGLEPAFGVIRRFFRAKLAQAEAQDDPLKRLDKDFKTQLQEVTQARMRLVPVYDVEREEGPDHDKTFYVTLSLAGQVMARGVGKSKKAAEQAAAREALMRLEEDAGKI</sequence>
<comment type="function">
    <text evidence="15">Digests double-stranded RNA. Involved in the processing of primary rRNA transcript to yield the immediate precursors to the large and small rRNAs (23S and 16S). Processes some mRNAs, and tRNAs when they are encoded in the rRNA operon. Processes pre-crRNA and tracrRNA of type II CRISPR loci if present in the organism.</text>
</comment>
<gene>
    <name evidence="15 18" type="primary">rnc</name>
    <name evidence="18" type="ORF">ENS06_04685</name>
</gene>
<keyword evidence="5 15" id="KW-0963">Cytoplasm</keyword>
<accession>A0A832ECW0</accession>
<evidence type="ECO:0000256" key="3">
    <source>
        <dbReference type="ARBA" id="ARBA00010183"/>
    </source>
</evidence>
<dbReference type="SUPFAM" id="SSF69065">
    <property type="entry name" value="RNase III domain-like"/>
    <property type="match status" value="1"/>
</dbReference>
<evidence type="ECO:0000259" key="17">
    <source>
        <dbReference type="PROSITE" id="PS50142"/>
    </source>
</evidence>